<dbReference type="RefSeq" id="WP_327163159.1">
    <property type="nucleotide sequence ID" value="NZ_CP108062.1"/>
</dbReference>
<evidence type="ECO:0000313" key="2">
    <source>
        <dbReference type="EMBL" id="WTR71333.1"/>
    </source>
</evidence>
<dbReference type="Proteomes" id="UP001622594">
    <property type="component" value="Chromosome"/>
</dbReference>
<organism evidence="2 3">
    <name type="scientific">Streptomyces zaomyceticus</name>
    <dbReference type="NCBI Taxonomy" id="68286"/>
    <lineage>
        <taxon>Bacteria</taxon>
        <taxon>Bacillati</taxon>
        <taxon>Actinomycetota</taxon>
        <taxon>Actinomycetes</taxon>
        <taxon>Kitasatosporales</taxon>
        <taxon>Streptomycetaceae</taxon>
        <taxon>Streptomyces</taxon>
    </lineage>
</organism>
<proteinExistence type="predicted"/>
<sequence length="176" mass="17414">MSLCARCEVAGAAHPTPDPVLVGDVLAGLVDAASFAVRGSGGGMGIGSGSRGIGGGGGPGGLSPGGLIPEARSVGSVPDAGRPGASVCGRCGARAEWHRTVRGRWIMIEPGALRAAAVPAGSRWRVAGDGTAVNLGSAVPSDTCRISHFDVCPVGPEPVGSPVLLALWRGHARRIV</sequence>
<evidence type="ECO:0000256" key="1">
    <source>
        <dbReference type="SAM" id="MobiDB-lite"/>
    </source>
</evidence>
<dbReference type="Pfam" id="PF19561">
    <property type="entry name" value="DUF6083"/>
    <property type="match status" value="1"/>
</dbReference>
<protein>
    <submittedName>
        <fullName evidence="2">DUF6083 domain-containing protein</fullName>
    </submittedName>
</protein>
<name>A0ABZ1LG67_9ACTN</name>
<dbReference type="InterPro" id="IPR045729">
    <property type="entry name" value="DUF6083"/>
</dbReference>
<evidence type="ECO:0000313" key="3">
    <source>
        <dbReference type="Proteomes" id="UP001622594"/>
    </source>
</evidence>
<feature type="compositionally biased region" description="Gly residues" evidence="1">
    <location>
        <begin position="48"/>
        <end position="64"/>
    </location>
</feature>
<reference evidence="2 3" key="1">
    <citation type="submission" date="2022-10" db="EMBL/GenBank/DDBJ databases">
        <title>The complete genomes of actinobacterial strains from the NBC collection.</title>
        <authorList>
            <person name="Joergensen T.S."/>
            <person name="Alvarez Arevalo M."/>
            <person name="Sterndorff E.B."/>
            <person name="Faurdal D."/>
            <person name="Vuksanovic O."/>
            <person name="Mourched A.-S."/>
            <person name="Charusanti P."/>
            <person name="Shaw S."/>
            <person name="Blin K."/>
            <person name="Weber T."/>
        </authorList>
    </citation>
    <scope>NUCLEOTIDE SEQUENCE [LARGE SCALE GENOMIC DNA]</scope>
    <source>
        <strain evidence="2 3">NBC_00123</strain>
    </source>
</reference>
<accession>A0ABZ1LG67</accession>
<dbReference type="EMBL" id="CP108188">
    <property type="protein sequence ID" value="WTR71333.1"/>
    <property type="molecule type" value="Genomic_DNA"/>
</dbReference>
<gene>
    <name evidence="2" type="ORF">OG814_19635</name>
</gene>
<feature type="region of interest" description="Disordered" evidence="1">
    <location>
        <begin position="48"/>
        <end position="83"/>
    </location>
</feature>
<keyword evidence="3" id="KW-1185">Reference proteome</keyword>